<feature type="active site" description="Proton acceptor" evidence="18">
    <location>
        <position position="157"/>
    </location>
</feature>
<keyword evidence="22" id="KW-1185">Reference proteome</keyword>
<dbReference type="GO" id="GO:0004623">
    <property type="term" value="F:phospholipase A2 activity"/>
    <property type="evidence" value="ECO:0007669"/>
    <property type="project" value="UniProtKB-EC"/>
</dbReference>
<dbReference type="EC" id="3.1.1.4" evidence="6 20"/>
<evidence type="ECO:0000256" key="3">
    <source>
        <dbReference type="ARBA" id="ARBA00010525"/>
    </source>
</evidence>
<dbReference type="RefSeq" id="WP_159431156.1">
    <property type="nucleotide sequence ID" value="NZ_FOOC01000011.1"/>
</dbReference>
<keyword evidence="16" id="KW-0472">Membrane</keyword>
<dbReference type="GO" id="GO:0016042">
    <property type="term" value="P:lipid catabolic process"/>
    <property type="evidence" value="ECO:0007669"/>
    <property type="project" value="UniProtKB-KW"/>
</dbReference>
<evidence type="ECO:0000256" key="5">
    <source>
        <dbReference type="ARBA" id="ARBA00013179"/>
    </source>
</evidence>
<dbReference type="GO" id="GO:0046872">
    <property type="term" value="F:metal ion binding"/>
    <property type="evidence" value="ECO:0007669"/>
    <property type="project" value="UniProtKB-KW"/>
</dbReference>
<dbReference type="OrthoDB" id="188433at2"/>
<feature type="active site" description="Nucleophile" evidence="18">
    <location>
        <position position="159"/>
    </location>
</feature>
<comment type="function">
    <text evidence="20">Hydrolysis of phosphatidylcholine with phospholipase A2 (EC 3.1.1.4) and phospholipase A1 (EC 3.1.1.32) activities.</text>
</comment>
<keyword evidence="11 20" id="KW-0732">Signal</keyword>
<dbReference type="Pfam" id="PF02253">
    <property type="entry name" value="PLA1"/>
    <property type="match status" value="1"/>
</dbReference>
<evidence type="ECO:0000256" key="19">
    <source>
        <dbReference type="PIRSR" id="PIRSR603187-2"/>
    </source>
</evidence>
<dbReference type="GO" id="GO:0009279">
    <property type="term" value="C:cell outer membrane"/>
    <property type="evidence" value="ECO:0007669"/>
    <property type="project" value="UniProtKB-SubCell"/>
</dbReference>
<keyword evidence="8" id="KW-1134">Transmembrane beta strand</keyword>
<evidence type="ECO:0000313" key="21">
    <source>
        <dbReference type="EMBL" id="SFF59977.1"/>
    </source>
</evidence>
<comment type="cofactor">
    <cofactor evidence="20">
        <name>Ca(2+)</name>
        <dbReference type="ChEBI" id="CHEBI:29108"/>
    </cofactor>
    <text evidence="20">Binds 1 Ca(2+) ion per monomer. In the dimeric form the Ca(2+) is bound by different amino acids with binding of each Ca(2+) shared with ligands coming from each monomer. The Ca(2+) ion may have a role in catalysis.</text>
</comment>
<dbReference type="PANTHER" id="PTHR40457:SF1">
    <property type="entry name" value="PHOSPHOLIPASE A1"/>
    <property type="match status" value="1"/>
</dbReference>
<evidence type="ECO:0000256" key="15">
    <source>
        <dbReference type="ARBA" id="ARBA00023098"/>
    </source>
</evidence>
<evidence type="ECO:0000256" key="16">
    <source>
        <dbReference type="ARBA" id="ARBA00023136"/>
    </source>
</evidence>
<feature type="signal peptide" evidence="20">
    <location>
        <begin position="1"/>
        <end position="16"/>
    </location>
</feature>
<comment type="catalytic activity">
    <reaction evidence="2 20">
        <text>a 1,2-diacyl-sn-glycero-3-phosphocholine + H2O = a 1-acyl-sn-glycero-3-phosphocholine + a fatty acid + H(+)</text>
        <dbReference type="Rhea" id="RHEA:15801"/>
        <dbReference type="ChEBI" id="CHEBI:15377"/>
        <dbReference type="ChEBI" id="CHEBI:15378"/>
        <dbReference type="ChEBI" id="CHEBI:28868"/>
        <dbReference type="ChEBI" id="CHEBI:57643"/>
        <dbReference type="ChEBI" id="CHEBI:58168"/>
        <dbReference type="EC" id="3.1.1.4"/>
    </reaction>
</comment>
<dbReference type="EC" id="3.1.1.32" evidence="5 20"/>
<evidence type="ECO:0000256" key="20">
    <source>
        <dbReference type="RuleBase" id="RU366027"/>
    </source>
</evidence>
<evidence type="ECO:0000256" key="14">
    <source>
        <dbReference type="ARBA" id="ARBA00022963"/>
    </source>
</evidence>
<dbReference type="SUPFAM" id="SSF56931">
    <property type="entry name" value="Outer membrane phospholipase A (OMPLA)"/>
    <property type="match status" value="1"/>
</dbReference>
<organism evidence="21 22">
    <name type="scientific">Fontimonas thermophila</name>
    <dbReference type="NCBI Taxonomy" id="1076937"/>
    <lineage>
        <taxon>Bacteria</taxon>
        <taxon>Pseudomonadati</taxon>
        <taxon>Pseudomonadota</taxon>
        <taxon>Gammaproteobacteria</taxon>
        <taxon>Nevskiales</taxon>
        <taxon>Nevskiaceae</taxon>
        <taxon>Fontimonas</taxon>
    </lineage>
</organism>
<name>A0A1I2K443_9GAMM</name>
<evidence type="ECO:0000313" key="22">
    <source>
        <dbReference type="Proteomes" id="UP000199771"/>
    </source>
</evidence>
<dbReference type="PRINTS" id="PR01486">
    <property type="entry name" value="PHPHLIPASEA1"/>
</dbReference>
<dbReference type="GO" id="GO:0008970">
    <property type="term" value="F:phospholipase A1 activity"/>
    <property type="evidence" value="ECO:0007669"/>
    <property type="project" value="UniProtKB-EC"/>
</dbReference>
<dbReference type="InterPro" id="IPR036541">
    <property type="entry name" value="PLipase_A1_sf"/>
</dbReference>
<accession>A0A1I2K443</accession>
<evidence type="ECO:0000256" key="11">
    <source>
        <dbReference type="ARBA" id="ARBA00022729"/>
    </source>
</evidence>
<comment type="similarity">
    <text evidence="3 20">Belongs to the phospholipase A1 family.</text>
</comment>
<feature type="binding site" description="in dimeric form" evidence="19">
    <location>
        <position position="167"/>
    </location>
    <ligand>
        <name>Ca(2+)</name>
        <dbReference type="ChEBI" id="CHEBI:29108"/>
        <label>2</label>
    </ligand>
</feature>
<evidence type="ECO:0000256" key="17">
    <source>
        <dbReference type="ARBA" id="ARBA00023237"/>
    </source>
</evidence>
<sequence length="295" mass="34301">MRAPFLLLALPILAWAQSPSGAPDIVGPETQDGDCAVPAPQRSGSVFDNLRRETDAFTLVNTKRGLSFHRPIYLLPVTWSPEYHSEASEVLFQISLKQRLFNRNLFFGYTQRSFWQLYNGNDSRPFRETNYNPELFYRWKPQWRWLPELGFDIGADHESNGKELPDSRSWNRIIGAAYYEGERQLLHLRLWYRIPENENRPADDPKRDDNPDIHRYYGYGELRLQRKLFGDAQHMLAMMARGNPATGKGAFELVYSAPFSDYAFWSVYLWNGYGESLIDYNRSVTRVGIGLMLAR</sequence>
<evidence type="ECO:0000256" key="13">
    <source>
        <dbReference type="ARBA" id="ARBA00022837"/>
    </source>
</evidence>
<evidence type="ECO:0000256" key="8">
    <source>
        <dbReference type="ARBA" id="ARBA00022452"/>
    </source>
</evidence>
<evidence type="ECO:0000256" key="10">
    <source>
        <dbReference type="ARBA" id="ARBA00022723"/>
    </source>
</evidence>
<comment type="catalytic activity">
    <reaction evidence="1 20">
        <text>a 1,2-diacyl-sn-glycero-3-phosphocholine + H2O = a 2-acyl-sn-glycero-3-phosphocholine + a fatty acid + H(+)</text>
        <dbReference type="Rhea" id="RHEA:18689"/>
        <dbReference type="ChEBI" id="CHEBI:15377"/>
        <dbReference type="ChEBI" id="CHEBI:15378"/>
        <dbReference type="ChEBI" id="CHEBI:28868"/>
        <dbReference type="ChEBI" id="CHEBI:57643"/>
        <dbReference type="ChEBI" id="CHEBI:57875"/>
        <dbReference type="EC" id="3.1.1.32"/>
    </reaction>
</comment>
<keyword evidence="17 20" id="KW-0998">Cell outer membrane</keyword>
<dbReference type="Gene3D" id="2.40.230.10">
    <property type="entry name" value="Phospholipase A1"/>
    <property type="match status" value="1"/>
</dbReference>
<dbReference type="Proteomes" id="UP000199771">
    <property type="component" value="Unassembled WGS sequence"/>
</dbReference>
<keyword evidence="13 19" id="KW-0106">Calcium</keyword>
<evidence type="ECO:0000256" key="9">
    <source>
        <dbReference type="ARBA" id="ARBA00022692"/>
    </source>
</evidence>
<proteinExistence type="inferred from homology"/>
<gene>
    <name evidence="21" type="ORF">SAMN04488120_11161</name>
</gene>
<keyword evidence="15 20" id="KW-0443">Lipid metabolism</keyword>
<dbReference type="STRING" id="1076937.SAMN04488120_11161"/>
<evidence type="ECO:0000256" key="6">
    <source>
        <dbReference type="ARBA" id="ARBA00013278"/>
    </source>
</evidence>
<evidence type="ECO:0000256" key="2">
    <source>
        <dbReference type="ARBA" id="ARBA00001604"/>
    </source>
</evidence>
<reference evidence="21 22" key="1">
    <citation type="submission" date="2016-10" db="EMBL/GenBank/DDBJ databases">
        <authorList>
            <person name="de Groot N.N."/>
        </authorList>
    </citation>
    <scope>NUCLEOTIDE SEQUENCE [LARGE SCALE GENOMIC DNA]</scope>
    <source>
        <strain evidence="21 22">DSM 23609</strain>
    </source>
</reference>
<feature type="binding site" description="in dimeric form" evidence="19">
    <location>
        <position position="123"/>
    </location>
    <ligand>
        <name>Ca(2+)</name>
        <dbReference type="ChEBI" id="CHEBI:29108"/>
        <label>1</label>
    </ligand>
</feature>
<comment type="subcellular location">
    <subcellularLocation>
        <location evidence="20">Cell outer membrane</location>
        <topology evidence="20">Multi-pass membrane protein</topology>
    </subcellularLocation>
    <text evidence="20">One of the very few enzymes located there.</text>
</comment>
<keyword evidence="9" id="KW-0812">Transmembrane</keyword>
<dbReference type="InterPro" id="IPR003187">
    <property type="entry name" value="PLipase_A1"/>
</dbReference>
<evidence type="ECO:0000256" key="18">
    <source>
        <dbReference type="PIRSR" id="PIRSR603187-1"/>
    </source>
</evidence>
<evidence type="ECO:0000256" key="7">
    <source>
        <dbReference type="ARBA" id="ARBA00021726"/>
    </source>
</evidence>
<evidence type="ECO:0000256" key="1">
    <source>
        <dbReference type="ARBA" id="ARBA00000111"/>
    </source>
</evidence>
<keyword evidence="10 19" id="KW-0479">Metal-binding</keyword>
<feature type="chain" id="PRO_5019621241" description="Phospholipase A1" evidence="20">
    <location>
        <begin position="17"/>
        <end position="295"/>
    </location>
</feature>
<comment type="subunit">
    <text evidence="4 20">Homodimer; dimerization is reversible, and the dimeric form is the active one.</text>
</comment>
<dbReference type="EMBL" id="FOOC01000011">
    <property type="protein sequence ID" value="SFF59977.1"/>
    <property type="molecule type" value="Genomic_DNA"/>
</dbReference>
<dbReference type="AlphaFoldDB" id="A0A1I2K443"/>
<protein>
    <recommendedName>
        <fullName evidence="7 20">Phospholipase A1</fullName>
        <ecNumber evidence="5 20">3.1.1.32</ecNumber>
        <ecNumber evidence="6 20">3.1.1.4</ecNumber>
    </recommendedName>
    <alternativeName>
        <fullName evidence="20">Phosphatidylcholine 1-acylhydrolase</fullName>
    </alternativeName>
</protein>
<dbReference type="PANTHER" id="PTHR40457">
    <property type="entry name" value="PHOSPHOLIPASE A1"/>
    <property type="match status" value="1"/>
</dbReference>
<evidence type="ECO:0000256" key="4">
    <source>
        <dbReference type="ARBA" id="ARBA00011702"/>
    </source>
</evidence>
<keyword evidence="14 20" id="KW-0442">Lipid degradation</keyword>
<feature type="binding site" description="in dimeric form" evidence="19">
    <location>
        <position position="209"/>
    </location>
    <ligand>
        <name>Ca(2+)</name>
        <dbReference type="ChEBI" id="CHEBI:29108"/>
        <label>1</label>
    </ligand>
</feature>
<keyword evidence="12 20" id="KW-0378">Hydrolase</keyword>
<evidence type="ECO:0000256" key="12">
    <source>
        <dbReference type="ARBA" id="ARBA00022801"/>
    </source>
</evidence>